<dbReference type="PANTHER" id="PTHR42789:SF1">
    <property type="entry name" value="D-ISOMER SPECIFIC 2-HYDROXYACID DEHYDROGENASE FAMILY PROTEIN (AFU_ORTHOLOGUE AFUA_6G10090)"/>
    <property type="match status" value="1"/>
</dbReference>
<gene>
    <name evidence="7" type="ORF">SAMN05877753_102750</name>
</gene>
<dbReference type="InterPro" id="IPR036291">
    <property type="entry name" value="NAD(P)-bd_dom_sf"/>
</dbReference>
<reference evidence="7 8" key="1">
    <citation type="submission" date="2017-08" db="EMBL/GenBank/DDBJ databases">
        <authorList>
            <person name="de Groot N.N."/>
        </authorList>
    </citation>
    <scope>NUCLEOTIDE SEQUENCE [LARGE SCALE GENOMIC DNA]</scope>
    <source>
        <strain evidence="7 8">JC228</strain>
    </source>
</reference>
<name>A0A285CMQ5_9BACI</name>
<dbReference type="OrthoDB" id="9805416at2"/>
<protein>
    <submittedName>
        <fullName evidence="7">D-3-phosphoglycerate dehydrogenase</fullName>
    </submittedName>
</protein>
<evidence type="ECO:0000256" key="4">
    <source>
        <dbReference type="RuleBase" id="RU003719"/>
    </source>
</evidence>
<keyword evidence="3" id="KW-0520">NAD</keyword>
<dbReference type="InterPro" id="IPR006139">
    <property type="entry name" value="D-isomer_2_OHA_DH_cat_dom"/>
</dbReference>
<sequence>MNKPKVLQILSMYHEAGEKILAEGANVIRTDLLDIQILKNMADDVEGIVLRAPANVTKEIIDAAPKLKVISGAGVGLDNIDVKYATEKGIMVLHAPAVNDVSTAEHAVLLLMAISKSLIPFHTEMSHGNYGIRMLRPSFELKGKRAGIVGFGSIAKEVAKRLKLGFEMDVMVWVRKYDETKHSLAKDLGLTVTSNLDELFQTSDFISLHIPLTPETKGIIHNHHFQFMKPSAYLINTARGAILNHDHLYEALKNNRIAGAALDVFDPEPPPENWPLLSLPNVIVTPHVGGTTVESNYKMATTVAKNVLKALAGEKPDFIGNPEVLDQ</sequence>
<dbReference type="PANTHER" id="PTHR42789">
    <property type="entry name" value="D-ISOMER SPECIFIC 2-HYDROXYACID DEHYDROGENASE FAMILY PROTEIN (AFU_ORTHOLOGUE AFUA_6G10090)"/>
    <property type="match status" value="1"/>
</dbReference>
<evidence type="ECO:0000313" key="7">
    <source>
        <dbReference type="EMBL" id="SNX68829.1"/>
    </source>
</evidence>
<comment type="similarity">
    <text evidence="1 4">Belongs to the D-isomer specific 2-hydroxyacid dehydrogenase family.</text>
</comment>
<evidence type="ECO:0000256" key="1">
    <source>
        <dbReference type="ARBA" id="ARBA00005854"/>
    </source>
</evidence>
<proteinExistence type="inferred from homology"/>
<dbReference type="CDD" id="cd12173">
    <property type="entry name" value="PGDH_4"/>
    <property type="match status" value="1"/>
</dbReference>
<dbReference type="GO" id="GO:0016616">
    <property type="term" value="F:oxidoreductase activity, acting on the CH-OH group of donors, NAD or NADP as acceptor"/>
    <property type="evidence" value="ECO:0007669"/>
    <property type="project" value="InterPro"/>
</dbReference>
<dbReference type="SUPFAM" id="SSF52283">
    <property type="entry name" value="Formate/glycerate dehydrogenase catalytic domain-like"/>
    <property type="match status" value="1"/>
</dbReference>
<keyword evidence="8" id="KW-1185">Reference proteome</keyword>
<dbReference type="InterPro" id="IPR029753">
    <property type="entry name" value="D-isomer_DH_CS"/>
</dbReference>
<accession>A0A285CMQ5</accession>
<evidence type="ECO:0000256" key="3">
    <source>
        <dbReference type="ARBA" id="ARBA00023027"/>
    </source>
</evidence>
<evidence type="ECO:0000259" key="5">
    <source>
        <dbReference type="Pfam" id="PF00389"/>
    </source>
</evidence>
<dbReference type="Pfam" id="PF02826">
    <property type="entry name" value="2-Hacid_dh_C"/>
    <property type="match status" value="1"/>
</dbReference>
<dbReference type="GO" id="GO:0051287">
    <property type="term" value="F:NAD binding"/>
    <property type="evidence" value="ECO:0007669"/>
    <property type="project" value="InterPro"/>
</dbReference>
<dbReference type="AlphaFoldDB" id="A0A285CMQ5"/>
<feature type="domain" description="D-isomer specific 2-hydroxyacid dehydrogenase NAD-binding" evidence="6">
    <location>
        <begin position="109"/>
        <end position="289"/>
    </location>
</feature>
<dbReference type="FunFam" id="3.40.50.720:FF:000203">
    <property type="entry name" value="D-3-phosphoglycerate dehydrogenase (SerA)"/>
    <property type="match status" value="1"/>
</dbReference>
<keyword evidence="2 4" id="KW-0560">Oxidoreductase</keyword>
<dbReference type="Gene3D" id="3.40.50.720">
    <property type="entry name" value="NAD(P)-binding Rossmann-like Domain"/>
    <property type="match status" value="2"/>
</dbReference>
<evidence type="ECO:0000313" key="8">
    <source>
        <dbReference type="Proteomes" id="UP000219546"/>
    </source>
</evidence>
<dbReference type="InterPro" id="IPR006140">
    <property type="entry name" value="D-isomer_DH_NAD-bd"/>
</dbReference>
<dbReference type="InterPro" id="IPR050857">
    <property type="entry name" value="D-2-hydroxyacid_DH"/>
</dbReference>
<dbReference type="Pfam" id="PF00389">
    <property type="entry name" value="2-Hacid_dh"/>
    <property type="match status" value="1"/>
</dbReference>
<evidence type="ECO:0000259" key="6">
    <source>
        <dbReference type="Pfam" id="PF02826"/>
    </source>
</evidence>
<dbReference type="RefSeq" id="WP_097157899.1">
    <property type="nucleotide sequence ID" value="NZ_JBEPMQ010000001.1"/>
</dbReference>
<organism evidence="7 8">
    <name type="scientific">Bacillus oleivorans</name>
    <dbReference type="NCBI Taxonomy" id="1448271"/>
    <lineage>
        <taxon>Bacteria</taxon>
        <taxon>Bacillati</taxon>
        <taxon>Bacillota</taxon>
        <taxon>Bacilli</taxon>
        <taxon>Bacillales</taxon>
        <taxon>Bacillaceae</taxon>
        <taxon>Bacillus</taxon>
    </lineage>
</organism>
<dbReference type="EMBL" id="OAOP01000002">
    <property type="protein sequence ID" value="SNX68829.1"/>
    <property type="molecule type" value="Genomic_DNA"/>
</dbReference>
<dbReference type="SUPFAM" id="SSF51735">
    <property type="entry name" value="NAD(P)-binding Rossmann-fold domains"/>
    <property type="match status" value="1"/>
</dbReference>
<dbReference type="Proteomes" id="UP000219546">
    <property type="component" value="Unassembled WGS sequence"/>
</dbReference>
<dbReference type="PROSITE" id="PS00671">
    <property type="entry name" value="D_2_HYDROXYACID_DH_3"/>
    <property type="match status" value="1"/>
</dbReference>
<feature type="domain" description="D-isomer specific 2-hydroxyacid dehydrogenase catalytic" evidence="5">
    <location>
        <begin position="14"/>
        <end position="317"/>
    </location>
</feature>
<evidence type="ECO:0000256" key="2">
    <source>
        <dbReference type="ARBA" id="ARBA00023002"/>
    </source>
</evidence>